<keyword evidence="4 8" id="KW-0812">Transmembrane</keyword>
<accession>A0A7Y6DY64</accession>
<comment type="similarity">
    <text evidence="7">Belongs to the glycosyltransferase 87 family.</text>
</comment>
<keyword evidence="10" id="KW-1185">Reference proteome</keyword>
<evidence type="ECO:0000256" key="5">
    <source>
        <dbReference type="ARBA" id="ARBA00022989"/>
    </source>
</evidence>
<proteinExistence type="inferred from homology"/>
<feature type="transmembrane region" description="Helical" evidence="8">
    <location>
        <begin position="330"/>
        <end position="348"/>
    </location>
</feature>
<feature type="transmembrane region" description="Helical" evidence="8">
    <location>
        <begin position="118"/>
        <end position="143"/>
    </location>
</feature>
<evidence type="ECO:0000256" key="4">
    <source>
        <dbReference type="ARBA" id="ARBA00022692"/>
    </source>
</evidence>
<keyword evidence="2" id="KW-1003">Cell membrane</keyword>
<dbReference type="GO" id="GO:0016758">
    <property type="term" value="F:hexosyltransferase activity"/>
    <property type="evidence" value="ECO:0007669"/>
    <property type="project" value="InterPro"/>
</dbReference>
<feature type="transmembrane region" description="Helical" evidence="8">
    <location>
        <begin position="155"/>
        <end position="177"/>
    </location>
</feature>
<keyword evidence="6 8" id="KW-0472">Membrane</keyword>
<sequence>MTDVVDQISGRGDRGQDVTDRSLAARWARERALLVHDRPRLARAAQWVWDRPWTSWPVAFVCFGVLGAGSTDSDAALFLEAGRSMLGPGILDVFADPALQMGPLDLVLVGGVALTADAVGISAAFLVAAVQAVLVLALAQAVAARAARRAGTDPLAVRWLVTAVLLGSGVMAEATLMGHLEELALGLLLALAAFEAADGRRWSVGVLLGLAIGTKLWAVLGMPLVLLGRRWPTAMARAVLAVAIGLGLYAPFALWGDLRTFDFAWTVSSTSTVALVAGSLATSGWALRVAQTAVVGLIGAVLALRPRVDPLAVVVAILAARLLLDPLRLPYYPGPLLVVLVLWTWTSTSRTTRRWRIPVLVASPLVALAPYALTETVQAVVGTVVLVGVLVLAVRVGLAKREVAVL</sequence>
<dbReference type="InterPro" id="IPR018584">
    <property type="entry name" value="GT87"/>
</dbReference>
<reference evidence="9 10" key="1">
    <citation type="submission" date="2020-05" db="EMBL/GenBank/DDBJ databases">
        <title>Genome Sequencing of Type Strains.</title>
        <authorList>
            <person name="Lemaire J.F."/>
            <person name="Inderbitzin P."/>
            <person name="Gregorio O.A."/>
            <person name="Collins S.B."/>
            <person name="Wespe N."/>
            <person name="Knight-Connoni V."/>
        </authorList>
    </citation>
    <scope>NUCLEOTIDE SEQUENCE [LARGE SCALE GENOMIC DNA]</scope>
    <source>
        <strain evidence="9 10">ATCC 25174</strain>
    </source>
</reference>
<dbReference type="EMBL" id="JABMCI010000063">
    <property type="protein sequence ID" value="NUU17664.1"/>
    <property type="molecule type" value="Genomic_DNA"/>
</dbReference>
<evidence type="ECO:0008006" key="11">
    <source>
        <dbReference type="Google" id="ProtNLM"/>
    </source>
</evidence>
<evidence type="ECO:0000256" key="3">
    <source>
        <dbReference type="ARBA" id="ARBA00022679"/>
    </source>
</evidence>
<dbReference type="GO" id="GO:0005886">
    <property type="term" value="C:plasma membrane"/>
    <property type="evidence" value="ECO:0007669"/>
    <property type="project" value="UniProtKB-SubCell"/>
</dbReference>
<dbReference type="RefSeq" id="WP_175347620.1">
    <property type="nucleotide sequence ID" value="NZ_JABMCI010000063.1"/>
</dbReference>
<name>A0A7Y6DY64_9CELL</name>
<comment type="subcellular location">
    <subcellularLocation>
        <location evidence="1">Cell membrane</location>
        <topology evidence="1">Multi-pass membrane protein</topology>
    </subcellularLocation>
</comment>
<evidence type="ECO:0000313" key="10">
    <source>
        <dbReference type="Proteomes" id="UP000565724"/>
    </source>
</evidence>
<feature type="transmembrane region" description="Helical" evidence="8">
    <location>
        <begin position="204"/>
        <end position="227"/>
    </location>
</feature>
<protein>
    <recommendedName>
        <fullName evidence="11">DUF2029 domain-containing protein</fullName>
    </recommendedName>
</protein>
<evidence type="ECO:0000256" key="8">
    <source>
        <dbReference type="SAM" id="Phobius"/>
    </source>
</evidence>
<gene>
    <name evidence="9" type="ORF">HP550_10440</name>
</gene>
<evidence type="ECO:0000313" key="9">
    <source>
        <dbReference type="EMBL" id="NUU17664.1"/>
    </source>
</evidence>
<evidence type="ECO:0000256" key="6">
    <source>
        <dbReference type="ARBA" id="ARBA00023136"/>
    </source>
</evidence>
<evidence type="ECO:0000256" key="7">
    <source>
        <dbReference type="ARBA" id="ARBA00024033"/>
    </source>
</evidence>
<organism evidence="9 10">
    <name type="scientific">Cellulomonas humilata</name>
    <dbReference type="NCBI Taxonomy" id="144055"/>
    <lineage>
        <taxon>Bacteria</taxon>
        <taxon>Bacillati</taxon>
        <taxon>Actinomycetota</taxon>
        <taxon>Actinomycetes</taxon>
        <taxon>Micrococcales</taxon>
        <taxon>Cellulomonadaceae</taxon>
        <taxon>Cellulomonas</taxon>
    </lineage>
</organism>
<feature type="transmembrane region" description="Helical" evidence="8">
    <location>
        <begin position="355"/>
        <end position="373"/>
    </location>
</feature>
<dbReference type="AlphaFoldDB" id="A0A7Y6DY64"/>
<keyword evidence="5 8" id="KW-1133">Transmembrane helix</keyword>
<evidence type="ECO:0000256" key="1">
    <source>
        <dbReference type="ARBA" id="ARBA00004651"/>
    </source>
</evidence>
<comment type="caution">
    <text evidence="9">The sequence shown here is derived from an EMBL/GenBank/DDBJ whole genome shotgun (WGS) entry which is preliminary data.</text>
</comment>
<dbReference type="Proteomes" id="UP000565724">
    <property type="component" value="Unassembled WGS sequence"/>
</dbReference>
<dbReference type="Pfam" id="PF09594">
    <property type="entry name" value="GT87"/>
    <property type="match status" value="1"/>
</dbReference>
<evidence type="ECO:0000256" key="2">
    <source>
        <dbReference type="ARBA" id="ARBA00022475"/>
    </source>
</evidence>
<feature type="transmembrane region" description="Helical" evidence="8">
    <location>
        <begin position="234"/>
        <end position="252"/>
    </location>
</feature>
<feature type="transmembrane region" description="Helical" evidence="8">
    <location>
        <begin position="264"/>
        <end position="287"/>
    </location>
</feature>
<keyword evidence="3" id="KW-0808">Transferase</keyword>
<feature type="transmembrane region" description="Helical" evidence="8">
    <location>
        <begin position="379"/>
        <end position="398"/>
    </location>
</feature>